<evidence type="ECO:0000259" key="3">
    <source>
        <dbReference type="PROSITE" id="PS50026"/>
    </source>
</evidence>
<feature type="domain" description="EGF-like" evidence="3">
    <location>
        <begin position="459"/>
        <end position="496"/>
    </location>
</feature>
<feature type="disulfide bond" evidence="1">
    <location>
        <begin position="463"/>
        <end position="473"/>
    </location>
</feature>
<reference evidence="4 5" key="1">
    <citation type="submission" date="2024-09" db="EMBL/GenBank/DDBJ databases">
        <title>A chromosome-level genome assembly of Gray's grenadier anchovy, Coilia grayii.</title>
        <authorList>
            <person name="Fu Z."/>
        </authorList>
    </citation>
    <scope>NUCLEOTIDE SEQUENCE [LARGE SCALE GENOMIC DNA]</scope>
    <source>
        <strain evidence="4">G4</strain>
        <tissue evidence="4">Muscle</tissue>
    </source>
</reference>
<dbReference type="SMART" id="SM00181">
    <property type="entry name" value="EGF"/>
    <property type="match status" value="1"/>
</dbReference>
<evidence type="ECO:0000256" key="2">
    <source>
        <dbReference type="SAM" id="SignalP"/>
    </source>
</evidence>
<evidence type="ECO:0000313" key="5">
    <source>
        <dbReference type="Proteomes" id="UP001591681"/>
    </source>
</evidence>
<proteinExistence type="predicted"/>
<sequence length="546" mass="63295">MCVAVMVPSLCSVNMLLAVLMLVSWTTSAWSDNLSGLYMNVDEVGFESREQVENVLNFAQQTMTAVKDVMDKQNMETVSGLLKGLSNFANVVPFIGPMFACANMLMAFVPQHDPVMQEIKEGFTEVNRKLDSLSIQVSNLATDVEWFTYANVYSQDEVRILNAWKKYERFFKDRNSNDISYLAKVFVNYYEYTQVEASVENLYHYLTVRDTSLSESLNNLLRKKFKCDLKKILNYNFYFSSLLMKGISLNNFYWKLIGYNTTEIEVEHIQMFKNVFAAQSEVVDFCLNNHAQYVLEDVVEIAKLVSSNNMQGIADKVKGFLDDKYDWYKWVVVVYKKSRESGEYIFVYDTMTKIPVNADLIVAVAYTQKADIDRDELEILNKAFSRCVREYIWICKNIEKYHIIEYPTGFELTFEHYVKITHSTYNKYYFAETPAPNLTLNCNINSYQYKTALHYSKTLPTPCNTKCKNNARCKRLLDSREALCECRDGFYGETCESKIDTNMMTDIEKLHLPIVKTTSARLANIEYKLNEILNKIQGQYEFGSTL</sequence>
<evidence type="ECO:0000256" key="1">
    <source>
        <dbReference type="PROSITE-ProRule" id="PRU00076"/>
    </source>
</evidence>
<dbReference type="InterPro" id="IPR039051">
    <property type="entry name" value="SE-CTX-like"/>
</dbReference>
<evidence type="ECO:0000313" key="4">
    <source>
        <dbReference type="EMBL" id="KAL2100329.1"/>
    </source>
</evidence>
<dbReference type="CDD" id="cd00054">
    <property type="entry name" value="EGF_CA"/>
    <property type="match status" value="1"/>
</dbReference>
<keyword evidence="2" id="KW-0732">Signal</keyword>
<keyword evidence="5" id="KW-1185">Reference proteome</keyword>
<feature type="disulfide bond" evidence="1">
    <location>
        <begin position="467"/>
        <end position="484"/>
    </location>
</feature>
<gene>
    <name evidence="4" type="ORF">ACEWY4_004723</name>
</gene>
<dbReference type="PROSITE" id="PS50026">
    <property type="entry name" value="EGF_3"/>
    <property type="match status" value="1"/>
</dbReference>
<name>A0ABD1KMB2_9TELE</name>
<dbReference type="Gene3D" id="2.10.25.10">
    <property type="entry name" value="Laminin"/>
    <property type="match status" value="1"/>
</dbReference>
<feature type="chain" id="PRO_5044827698" description="EGF-like domain-containing protein" evidence="2">
    <location>
        <begin position="32"/>
        <end position="546"/>
    </location>
</feature>
<organism evidence="4 5">
    <name type="scientific">Coilia grayii</name>
    <name type="common">Gray's grenadier anchovy</name>
    <dbReference type="NCBI Taxonomy" id="363190"/>
    <lineage>
        <taxon>Eukaryota</taxon>
        <taxon>Metazoa</taxon>
        <taxon>Chordata</taxon>
        <taxon>Craniata</taxon>
        <taxon>Vertebrata</taxon>
        <taxon>Euteleostomi</taxon>
        <taxon>Actinopterygii</taxon>
        <taxon>Neopterygii</taxon>
        <taxon>Teleostei</taxon>
        <taxon>Clupei</taxon>
        <taxon>Clupeiformes</taxon>
        <taxon>Clupeoidei</taxon>
        <taxon>Engraulidae</taxon>
        <taxon>Coilinae</taxon>
        <taxon>Coilia</taxon>
    </lineage>
</organism>
<protein>
    <recommendedName>
        <fullName evidence="3">EGF-like domain-containing protein</fullName>
    </recommendedName>
</protein>
<dbReference type="Proteomes" id="UP001591681">
    <property type="component" value="Unassembled WGS sequence"/>
</dbReference>
<dbReference type="PROSITE" id="PS01186">
    <property type="entry name" value="EGF_2"/>
    <property type="match status" value="1"/>
</dbReference>
<dbReference type="PANTHER" id="PTHR40472">
    <property type="entry name" value="RICIN B-TYPE LECTIN DOMAIN-CONTAINING PROTEIN"/>
    <property type="match status" value="1"/>
</dbReference>
<accession>A0ABD1KMB2</accession>
<feature type="disulfide bond" evidence="1">
    <location>
        <begin position="486"/>
        <end position="495"/>
    </location>
</feature>
<feature type="signal peptide" evidence="2">
    <location>
        <begin position="1"/>
        <end position="31"/>
    </location>
</feature>
<keyword evidence="1" id="KW-0245">EGF-like domain</keyword>
<dbReference type="PROSITE" id="PS00022">
    <property type="entry name" value="EGF_1"/>
    <property type="match status" value="1"/>
</dbReference>
<dbReference type="PANTHER" id="PTHR40472:SF6">
    <property type="entry name" value="RICIN B-TYPE LECTIN DOMAIN-CONTAINING PROTEIN"/>
    <property type="match status" value="1"/>
</dbReference>
<dbReference type="EMBL" id="JBHFQA010000004">
    <property type="protein sequence ID" value="KAL2100329.1"/>
    <property type="molecule type" value="Genomic_DNA"/>
</dbReference>
<dbReference type="SUPFAM" id="SSF57196">
    <property type="entry name" value="EGF/Laminin"/>
    <property type="match status" value="1"/>
</dbReference>
<keyword evidence="1" id="KW-1015">Disulfide bond</keyword>
<dbReference type="InterPro" id="IPR000742">
    <property type="entry name" value="EGF"/>
</dbReference>
<comment type="caution">
    <text evidence="4">The sequence shown here is derived from an EMBL/GenBank/DDBJ whole genome shotgun (WGS) entry which is preliminary data.</text>
</comment>
<dbReference type="AlphaFoldDB" id="A0ABD1KMB2"/>